<feature type="compositionally biased region" description="Low complexity" evidence="1">
    <location>
        <begin position="57"/>
        <end position="70"/>
    </location>
</feature>
<dbReference type="AlphaFoldDB" id="A0A6J4TGC1"/>
<protein>
    <submittedName>
        <fullName evidence="2">Glycosyl transferase, group 2 family protein</fullName>
    </submittedName>
</protein>
<feature type="compositionally biased region" description="Basic residues" evidence="1">
    <location>
        <begin position="117"/>
        <end position="133"/>
    </location>
</feature>
<proteinExistence type="predicted"/>
<feature type="region of interest" description="Disordered" evidence="1">
    <location>
        <begin position="1"/>
        <end position="163"/>
    </location>
</feature>
<dbReference type="GO" id="GO:0016740">
    <property type="term" value="F:transferase activity"/>
    <property type="evidence" value="ECO:0007669"/>
    <property type="project" value="UniProtKB-KW"/>
</dbReference>
<feature type="non-terminal residue" evidence="2">
    <location>
        <position position="254"/>
    </location>
</feature>
<reference evidence="2" key="1">
    <citation type="submission" date="2020-02" db="EMBL/GenBank/DDBJ databases">
        <authorList>
            <person name="Meier V. D."/>
        </authorList>
    </citation>
    <scope>NUCLEOTIDE SEQUENCE</scope>
    <source>
        <strain evidence="2">AVDCRST_MAG53</strain>
    </source>
</reference>
<evidence type="ECO:0000256" key="1">
    <source>
        <dbReference type="SAM" id="MobiDB-lite"/>
    </source>
</evidence>
<feature type="compositionally biased region" description="Basic residues" evidence="1">
    <location>
        <begin position="29"/>
        <end position="47"/>
    </location>
</feature>
<evidence type="ECO:0000313" key="2">
    <source>
        <dbReference type="EMBL" id="CAA9522487.1"/>
    </source>
</evidence>
<keyword evidence="2" id="KW-0808">Transferase</keyword>
<feature type="region of interest" description="Disordered" evidence="1">
    <location>
        <begin position="191"/>
        <end position="254"/>
    </location>
</feature>
<gene>
    <name evidence="2" type="ORF">AVDCRST_MAG53-3423</name>
</gene>
<feature type="compositionally biased region" description="Low complexity" evidence="1">
    <location>
        <begin position="243"/>
        <end position="254"/>
    </location>
</feature>
<sequence>VTRALAQGGQEGGRRHAGAQRGTDAREHRLGHRPRLGRRDHPGRRLLHGRDRPPGAHPAGAARPVASAQRGLRRQSEDVLPPSAPAGRRRRRDAPPRRPVRALADLAARRADPARGARPRPRVALRGPRRGARGGHALVEVAGQPRAHPDREPGARHGAVGDAHGLSRLLARAAHGDPVPAQRPRLLLRLGGAHAGRSPGLPDRGGPDADDLLRRRVVDRVARLDGLRDQDPGCRRAPRAPPQRRAAQPEVLAV</sequence>
<dbReference type="EMBL" id="CADCVR010000106">
    <property type="protein sequence ID" value="CAA9522487.1"/>
    <property type="molecule type" value="Genomic_DNA"/>
</dbReference>
<accession>A0A6J4TGC1</accession>
<feature type="compositionally biased region" description="Basic and acidic residues" evidence="1">
    <location>
        <begin position="205"/>
        <end position="234"/>
    </location>
</feature>
<feature type="non-terminal residue" evidence="2">
    <location>
        <position position="1"/>
    </location>
</feature>
<name>A0A6J4TGC1_9ACTN</name>
<organism evidence="2">
    <name type="scientific">uncultured Solirubrobacteraceae bacterium</name>
    <dbReference type="NCBI Taxonomy" id="1162706"/>
    <lineage>
        <taxon>Bacteria</taxon>
        <taxon>Bacillati</taxon>
        <taxon>Actinomycetota</taxon>
        <taxon>Thermoleophilia</taxon>
        <taxon>Solirubrobacterales</taxon>
        <taxon>Solirubrobacteraceae</taxon>
        <taxon>environmental samples</taxon>
    </lineage>
</organism>